<gene>
    <name evidence="2" type="ORF">J2S44_007776</name>
</gene>
<feature type="transmembrane region" description="Helical" evidence="1">
    <location>
        <begin position="6"/>
        <end position="23"/>
    </location>
</feature>
<evidence type="ECO:0000313" key="3">
    <source>
        <dbReference type="Proteomes" id="UP001183629"/>
    </source>
</evidence>
<proteinExistence type="predicted"/>
<organism evidence="2 3">
    <name type="scientific">Catenuloplanes niger</name>
    <dbReference type="NCBI Taxonomy" id="587534"/>
    <lineage>
        <taxon>Bacteria</taxon>
        <taxon>Bacillati</taxon>
        <taxon>Actinomycetota</taxon>
        <taxon>Actinomycetes</taxon>
        <taxon>Micromonosporales</taxon>
        <taxon>Micromonosporaceae</taxon>
        <taxon>Catenuloplanes</taxon>
    </lineage>
</organism>
<comment type="caution">
    <text evidence="2">The sequence shown here is derived from an EMBL/GenBank/DDBJ whole genome shotgun (WGS) entry which is preliminary data.</text>
</comment>
<feature type="transmembrane region" description="Helical" evidence="1">
    <location>
        <begin position="30"/>
        <end position="49"/>
    </location>
</feature>
<keyword evidence="1" id="KW-1133">Transmembrane helix</keyword>
<accession>A0AAE3ZX90</accession>
<sequence>MILLPFFLAVTIGLLVGVLGRLATRRRTTVPGPLVIAVSIGAALLGATGAELTGSTALGRLMLPALLAVIGVGLTTIVTQRPRAPR</sequence>
<dbReference type="RefSeq" id="WP_310424906.1">
    <property type="nucleotide sequence ID" value="NZ_JAVDYC010000001.1"/>
</dbReference>
<keyword evidence="1" id="KW-0472">Membrane</keyword>
<name>A0AAE3ZX90_9ACTN</name>
<reference evidence="2 3" key="1">
    <citation type="submission" date="2023-07" db="EMBL/GenBank/DDBJ databases">
        <title>Sequencing the genomes of 1000 actinobacteria strains.</title>
        <authorList>
            <person name="Klenk H.-P."/>
        </authorList>
    </citation>
    <scope>NUCLEOTIDE SEQUENCE [LARGE SCALE GENOMIC DNA]</scope>
    <source>
        <strain evidence="2 3">DSM 44711</strain>
    </source>
</reference>
<dbReference type="EMBL" id="JAVDYC010000001">
    <property type="protein sequence ID" value="MDR7327526.1"/>
    <property type="molecule type" value="Genomic_DNA"/>
</dbReference>
<evidence type="ECO:0000256" key="1">
    <source>
        <dbReference type="SAM" id="Phobius"/>
    </source>
</evidence>
<evidence type="ECO:0000313" key="2">
    <source>
        <dbReference type="EMBL" id="MDR7327526.1"/>
    </source>
</evidence>
<dbReference type="Proteomes" id="UP001183629">
    <property type="component" value="Unassembled WGS sequence"/>
</dbReference>
<feature type="transmembrane region" description="Helical" evidence="1">
    <location>
        <begin position="61"/>
        <end position="79"/>
    </location>
</feature>
<keyword evidence="1" id="KW-0812">Transmembrane</keyword>
<protein>
    <submittedName>
        <fullName evidence="2">Exporter</fullName>
    </submittedName>
</protein>
<dbReference type="AlphaFoldDB" id="A0AAE3ZX90"/>
<keyword evidence="3" id="KW-1185">Reference proteome</keyword>